<dbReference type="InterPro" id="IPR006639">
    <property type="entry name" value="Preselin/SPP"/>
</dbReference>
<feature type="transmembrane region" description="Helical" evidence="9">
    <location>
        <begin position="299"/>
        <end position="323"/>
    </location>
</feature>
<dbReference type="Proteomes" id="UP000663131">
    <property type="component" value="Chromosome 5"/>
</dbReference>
<feature type="transmembrane region" description="Helical" evidence="9">
    <location>
        <begin position="270"/>
        <end position="287"/>
    </location>
</feature>
<dbReference type="PANTHER" id="PTHR12174">
    <property type="entry name" value="SIGNAL PEPTIDE PEPTIDASE"/>
    <property type="match status" value="1"/>
</dbReference>
<organism evidence="10 11">
    <name type="scientific">Dekkera bruxellensis</name>
    <name type="common">Brettanomyces custersii</name>
    <dbReference type="NCBI Taxonomy" id="5007"/>
    <lineage>
        <taxon>Eukaryota</taxon>
        <taxon>Fungi</taxon>
        <taxon>Dikarya</taxon>
        <taxon>Ascomycota</taxon>
        <taxon>Saccharomycotina</taxon>
        <taxon>Pichiomycetes</taxon>
        <taxon>Pichiales</taxon>
        <taxon>Pichiaceae</taxon>
        <taxon>Brettanomyces</taxon>
    </lineage>
</organism>
<dbReference type="RefSeq" id="XP_041135565.1">
    <property type="nucleotide sequence ID" value="XM_041282789.1"/>
</dbReference>
<feature type="transmembrane region" description="Helical" evidence="9">
    <location>
        <begin position="390"/>
        <end position="413"/>
    </location>
</feature>
<dbReference type="EMBL" id="CP063133">
    <property type="protein sequence ID" value="QOU19072.1"/>
    <property type="molecule type" value="Genomic_DNA"/>
</dbReference>
<keyword evidence="3 9" id="KW-0812">Transmembrane</keyword>
<evidence type="ECO:0000256" key="1">
    <source>
        <dbReference type="ARBA" id="ARBA00004477"/>
    </source>
</evidence>
<dbReference type="AlphaFoldDB" id="A0A871R7L6"/>
<sequence>MNSSYLTNLSPKFNAILNGNFSDIPNAIHICRQYARALSREVSFTIFDHEMLHDERNGCILSELLIMTTALTIIIIGSYATIEKPMNALEPNPAHPLFDQSDKDKTSNKLESIDTPNAIFMPFLSCIGLLSLYFLLKKIDAATLSNLINAFFLIISNTSFSYTFKFLYKVACRKMAHWTGVSSLTFNPRYCLSLSKDTKIHSNGMESETILPESTERERVIKEDALLRVRDDIQPKDQIWNQYFTRGDLYCSFVGMTLNASFALLDYGKIWFLSNTAASLTSIYGIFRLRITSFRTATLILVMFCIYDIYFVFGTSVMESVALNINVPAKLVFPRYASRKTDVIATSMLGLGDIVLPGVVIALCLRYDLYNFHASHKLTEFHHLQKYSKPYFFASLVSYIISIIMAMAASQIYQAGQPALLYVSPMVLFGIYTTAILKHQVSDLWKYEENMERDEDGNKAVDIDVLCSKETLQLVAELESDQDSDEDPDYIPDSEGNEAEDWESDE</sequence>
<evidence type="ECO:0000313" key="11">
    <source>
        <dbReference type="Proteomes" id="UP000663131"/>
    </source>
</evidence>
<accession>A0A871R7L6</accession>
<dbReference type="GO" id="GO:0098554">
    <property type="term" value="C:cytoplasmic side of endoplasmic reticulum membrane"/>
    <property type="evidence" value="ECO:0007669"/>
    <property type="project" value="TreeGrafter"/>
</dbReference>
<evidence type="ECO:0000256" key="7">
    <source>
        <dbReference type="ARBA" id="ARBA00023136"/>
    </source>
</evidence>
<feature type="transmembrane region" description="Helical" evidence="9">
    <location>
        <begin position="343"/>
        <end position="369"/>
    </location>
</feature>
<evidence type="ECO:0000256" key="2">
    <source>
        <dbReference type="ARBA" id="ARBA00006859"/>
    </source>
</evidence>
<evidence type="ECO:0000256" key="3">
    <source>
        <dbReference type="ARBA" id="ARBA00022692"/>
    </source>
</evidence>
<dbReference type="Pfam" id="PF04258">
    <property type="entry name" value="Peptidase_A22B"/>
    <property type="match status" value="1"/>
</dbReference>
<dbReference type="OrthoDB" id="29661at2759"/>
<dbReference type="GeneID" id="64576216"/>
<reference evidence="10" key="1">
    <citation type="submission" date="2020-10" db="EMBL/GenBank/DDBJ databases">
        <authorList>
            <person name="Palmer J.M."/>
        </authorList>
    </citation>
    <scope>NUCLEOTIDE SEQUENCE</scope>
    <source>
        <strain evidence="10">UCD 2041</strain>
    </source>
</reference>
<feature type="region of interest" description="Disordered" evidence="8">
    <location>
        <begin position="477"/>
        <end position="506"/>
    </location>
</feature>
<feature type="transmembrane region" description="Helical" evidence="9">
    <location>
        <begin position="60"/>
        <end position="82"/>
    </location>
</feature>
<comment type="subcellular location">
    <subcellularLocation>
        <location evidence="1">Endoplasmic reticulum membrane</location>
        <topology evidence="1">Multi-pass membrane protein</topology>
    </subcellularLocation>
</comment>
<evidence type="ECO:0000313" key="10">
    <source>
        <dbReference type="EMBL" id="QOU19072.1"/>
    </source>
</evidence>
<evidence type="ECO:0000256" key="9">
    <source>
        <dbReference type="SAM" id="Phobius"/>
    </source>
</evidence>
<dbReference type="SMART" id="SM00730">
    <property type="entry name" value="PSN"/>
    <property type="match status" value="1"/>
</dbReference>
<evidence type="ECO:0000256" key="5">
    <source>
        <dbReference type="ARBA" id="ARBA00022824"/>
    </source>
</evidence>
<dbReference type="GO" id="GO:0033619">
    <property type="term" value="P:membrane protein proteolysis"/>
    <property type="evidence" value="ECO:0007669"/>
    <property type="project" value="TreeGrafter"/>
</dbReference>
<dbReference type="GO" id="GO:0098553">
    <property type="term" value="C:lumenal side of endoplasmic reticulum membrane"/>
    <property type="evidence" value="ECO:0007669"/>
    <property type="project" value="TreeGrafter"/>
</dbReference>
<feature type="transmembrane region" description="Helical" evidence="9">
    <location>
        <begin position="419"/>
        <end position="437"/>
    </location>
</feature>
<dbReference type="GO" id="GO:0006465">
    <property type="term" value="P:signal peptide processing"/>
    <property type="evidence" value="ECO:0007669"/>
    <property type="project" value="TreeGrafter"/>
</dbReference>
<evidence type="ECO:0008006" key="12">
    <source>
        <dbReference type="Google" id="ProtNLM"/>
    </source>
</evidence>
<keyword evidence="7 9" id="KW-0472">Membrane</keyword>
<evidence type="ECO:0000256" key="6">
    <source>
        <dbReference type="ARBA" id="ARBA00022989"/>
    </source>
</evidence>
<feature type="compositionally biased region" description="Acidic residues" evidence="8">
    <location>
        <begin position="478"/>
        <end position="506"/>
    </location>
</feature>
<dbReference type="KEGG" id="bbrx:BRETT_004293"/>
<protein>
    <recommendedName>
        <fullName evidence="12">Intramembrane protease</fullName>
    </recommendedName>
</protein>
<keyword evidence="5" id="KW-0256">Endoplasmic reticulum</keyword>
<dbReference type="PANTHER" id="PTHR12174:SF23">
    <property type="entry name" value="MINOR HISTOCOMPATIBILITY ANTIGEN H13"/>
    <property type="match status" value="1"/>
</dbReference>
<evidence type="ECO:0000256" key="4">
    <source>
        <dbReference type="ARBA" id="ARBA00022801"/>
    </source>
</evidence>
<comment type="similarity">
    <text evidence="2">Belongs to the peptidase A22B family.</text>
</comment>
<feature type="transmembrane region" description="Helical" evidence="9">
    <location>
        <begin position="148"/>
        <end position="168"/>
    </location>
</feature>
<keyword evidence="6 9" id="KW-1133">Transmembrane helix</keyword>
<gene>
    <name evidence="10" type="ORF">BRETT_004293</name>
</gene>
<name>A0A871R7L6_DEKBR</name>
<dbReference type="GO" id="GO:0042500">
    <property type="term" value="F:aspartic endopeptidase activity, intramembrane cleaving"/>
    <property type="evidence" value="ECO:0007669"/>
    <property type="project" value="InterPro"/>
</dbReference>
<proteinExistence type="inferred from homology"/>
<feature type="transmembrane region" description="Helical" evidence="9">
    <location>
        <begin position="118"/>
        <end position="136"/>
    </location>
</feature>
<reference evidence="10" key="2">
    <citation type="journal article" name="BMC Genomics">
        <title>New genome assemblies reveal patterns of domestication and adaptation across Brettanomyces (Dekkera) species.</title>
        <authorList>
            <person name="Roach M.J."/>
            <person name="Borneman A.R."/>
        </authorList>
    </citation>
    <scope>NUCLEOTIDE SEQUENCE</scope>
    <source>
        <strain evidence="10">UCD 2041</strain>
    </source>
</reference>
<keyword evidence="4" id="KW-0378">Hydrolase</keyword>
<evidence type="ECO:0000256" key="8">
    <source>
        <dbReference type="SAM" id="MobiDB-lite"/>
    </source>
</evidence>
<dbReference type="InterPro" id="IPR007369">
    <property type="entry name" value="Peptidase_A22B_SPP"/>
</dbReference>